<keyword evidence="2 7" id="KW-0696">RNA-directed RNA polymerase</keyword>
<evidence type="ECO:0000256" key="1">
    <source>
        <dbReference type="ARBA" id="ARBA00012494"/>
    </source>
</evidence>
<dbReference type="InterPro" id="IPR007094">
    <property type="entry name" value="RNA-dir_pol_PSvirus"/>
</dbReference>
<keyword evidence="3 7" id="KW-0808">Transferase</keyword>
<dbReference type="EMBL" id="MW648535">
    <property type="protein sequence ID" value="QXN75445.1"/>
    <property type="molecule type" value="Genomic_RNA"/>
</dbReference>
<evidence type="ECO:0000256" key="5">
    <source>
        <dbReference type="ARBA" id="ARBA00022741"/>
    </source>
</evidence>
<dbReference type="PROSITE" id="PS50507">
    <property type="entry name" value="RDRP_SSRNA_POS"/>
    <property type="match status" value="1"/>
</dbReference>
<protein>
    <recommendedName>
        <fullName evidence="1 7">RNA-directed RNA polymerase</fullName>
        <ecNumber evidence="1 7">2.7.7.48</ecNumber>
    </recommendedName>
</protein>
<evidence type="ECO:0000256" key="6">
    <source>
        <dbReference type="ARBA" id="ARBA00022953"/>
    </source>
</evidence>
<dbReference type="GO" id="GO:0003723">
    <property type="term" value="F:RNA binding"/>
    <property type="evidence" value="ECO:0007669"/>
    <property type="project" value="InterPro"/>
</dbReference>
<evidence type="ECO:0000256" key="3">
    <source>
        <dbReference type="ARBA" id="ARBA00022679"/>
    </source>
</evidence>
<dbReference type="SUPFAM" id="SSF56672">
    <property type="entry name" value="DNA/RNA polymerases"/>
    <property type="match status" value="1"/>
</dbReference>
<dbReference type="EC" id="2.7.7.48" evidence="1 7"/>
<dbReference type="InterPro" id="IPR043502">
    <property type="entry name" value="DNA/RNA_pol_sf"/>
</dbReference>
<evidence type="ECO:0000256" key="2">
    <source>
        <dbReference type="ARBA" id="ARBA00022484"/>
    </source>
</evidence>
<dbReference type="Pfam" id="PF00998">
    <property type="entry name" value="RdRP_3"/>
    <property type="match status" value="1"/>
</dbReference>
<evidence type="ECO:0000313" key="9">
    <source>
        <dbReference type="EMBL" id="QXN75445.1"/>
    </source>
</evidence>
<evidence type="ECO:0000256" key="7">
    <source>
        <dbReference type="RuleBase" id="RU363062"/>
    </source>
</evidence>
<dbReference type="InterPro" id="IPR043128">
    <property type="entry name" value="Rev_trsase/Diguanyl_cyclase"/>
</dbReference>
<dbReference type="InterPro" id="IPR002166">
    <property type="entry name" value="RNA_pol_HCV"/>
</dbReference>
<dbReference type="GO" id="GO:0003968">
    <property type="term" value="F:RNA-directed RNA polymerase activity"/>
    <property type="evidence" value="ECO:0007669"/>
    <property type="project" value="UniProtKB-KW"/>
</dbReference>
<evidence type="ECO:0000259" key="8">
    <source>
        <dbReference type="PROSITE" id="PS50507"/>
    </source>
</evidence>
<organism evidence="9">
    <name type="scientific">Grapevine-associated tombus-like virus 4</name>
    <dbReference type="NCBI Taxonomy" id="2814344"/>
    <lineage>
        <taxon>Viruses</taxon>
        <taxon>Riboviria</taxon>
        <taxon>Orthornavirae</taxon>
        <taxon>Kitrinoviricota</taxon>
        <taxon>Tolucaviricetes</taxon>
        <taxon>Tolivirales</taxon>
        <taxon>Tombusviridae</taxon>
    </lineage>
</organism>
<comment type="catalytic activity">
    <reaction evidence="7">
        <text>RNA(n) + a ribonucleoside 5'-triphosphate = RNA(n+1) + diphosphate</text>
        <dbReference type="Rhea" id="RHEA:21248"/>
        <dbReference type="Rhea" id="RHEA-COMP:14527"/>
        <dbReference type="Rhea" id="RHEA-COMP:17342"/>
        <dbReference type="ChEBI" id="CHEBI:33019"/>
        <dbReference type="ChEBI" id="CHEBI:61557"/>
        <dbReference type="ChEBI" id="CHEBI:140395"/>
        <dbReference type="EC" id="2.7.7.48"/>
    </reaction>
</comment>
<dbReference type="GO" id="GO:0000166">
    <property type="term" value="F:nucleotide binding"/>
    <property type="evidence" value="ECO:0007669"/>
    <property type="project" value="UniProtKB-KW"/>
</dbReference>
<reference evidence="9" key="1">
    <citation type="submission" date="2021-02" db="EMBL/GenBank/DDBJ databases">
        <title>The hidden world within plants: metatranscriptomics unveil the complexity of wood microbiomes in grapevine.</title>
        <authorList>
            <person name="Nerva L."/>
            <person name="Garcia J.F."/>
            <person name="Favaretto F."/>
            <person name="Giudice G."/>
            <person name="Moffa L."/>
            <person name="Dario C."/>
            <person name="Riccardo V."/>
            <person name="Gambino G."/>
            <person name="Chitarra W."/>
        </authorList>
    </citation>
    <scope>NUCLEOTIDE SEQUENCE</scope>
</reference>
<feature type="domain" description="RdRp catalytic" evidence="8">
    <location>
        <begin position="188"/>
        <end position="303"/>
    </location>
</feature>
<sequence length="494" mass="55164">MYRCFVPRVEGVWAPAVHSNCMHNEVAALGLRTMGPTPEDPISEGVFDKHVEEEFKKLRLMMKRLGIRRKSREEIVAGYSGALRRRYQEASESLDDEELGNQDYKLRAFLKGEKFNPLLKVSKPRMICPRSPRYNLELARYLKPLEHALWKKWKVGHNCPKTRVSGKGLNGRERASLIKEKMDSVGDCLVFEVDGKAFEAHVSREQLLLEHSVYKAAYPGCVDLQNLLQCQLTLKGKTAAGIKFERDGCRASGDFNTGLGNTMLMGSFVIAAMNKAGYGFKWTVLADGDNCLLFVERRYASGVVERFAELVRSVCSHEMTVEKPTTILEGVVFGQSRPCATEAGYTMVRDPYKVLSGAFCGYRHFHEKQFAPRLIRGIALAELSLARGLPVLGAYFQTAAHLTRRFKALRNPEFFLEGHLINVVDPGPLNVTAEARTSFALAWGIGVEEQLALEQSLTDLLSAELLPTLQRAAWLDDVVEVVHGRGALNGDNPA</sequence>
<name>A0A8F5RB84_9TOMB</name>
<keyword evidence="4 7" id="KW-0548">Nucleotidyltransferase</keyword>
<dbReference type="GO" id="GO:0039694">
    <property type="term" value="P:viral RNA genome replication"/>
    <property type="evidence" value="ECO:0007669"/>
    <property type="project" value="InterPro"/>
</dbReference>
<dbReference type="Gene3D" id="3.30.70.270">
    <property type="match status" value="1"/>
</dbReference>
<keyword evidence="6 7" id="KW-0693">Viral RNA replication</keyword>
<accession>A0A8F5RB84</accession>
<keyword evidence="5 7" id="KW-0547">Nucleotide-binding</keyword>
<proteinExistence type="predicted"/>
<evidence type="ECO:0000256" key="4">
    <source>
        <dbReference type="ARBA" id="ARBA00022695"/>
    </source>
</evidence>
<dbReference type="CDD" id="cd23179">
    <property type="entry name" value="ps_ssRNAv_Tolivirales_RdRp"/>
    <property type="match status" value="1"/>
</dbReference>